<dbReference type="InterPro" id="IPR003593">
    <property type="entry name" value="AAA+_ATPase"/>
</dbReference>
<evidence type="ECO:0000256" key="1">
    <source>
        <dbReference type="ARBA" id="ARBA00022448"/>
    </source>
</evidence>
<dbReference type="RefSeq" id="WP_379953736.1">
    <property type="nucleotide sequence ID" value="NZ_JAUYVI010000001.1"/>
</dbReference>
<dbReference type="InterPro" id="IPR050093">
    <property type="entry name" value="ABC_SmlMolc_Importer"/>
</dbReference>
<dbReference type="InterPro" id="IPR003439">
    <property type="entry name" value="ABC_transporter-like_ATP-bd"/>
</dbReference>
<comment type="caution">
    <text evidence="5">The sequence shown here is derived from an EMBL/GenBank/DDBJ whole genome shotgun (WGS) entry which is preliminary data.</text>
</comment>
<organism evidence="5 6">
    <name type="scientific">Dongia sedimenti</name>
    <dbReference type="NCBI Taxonomy" id="3064282"/>
    <lineage>
        <taxon>Bacteria</taxon>
        <taxon>Pseudomonadati</taxon>
        <taxon>Pseudomonadota</taxon>
        <taxon>Alphaproteobacteria</taxon>
        <taxon>Rhodospirillales</taxon>
        <taxon>Dongiaceae</taxon>
        <taxon>Dongia</taxon>
    </lineage>
</organism>
<dbReference type="InterPro" id="IPR017871">
    <property type="entry name" value="ABC_transporter-like_CS"/>
</dbReference>
<dbReference type="SUPFAM" id="SSF52540">
    <property type="entry name" value="P-loop containing nucleoside triphosphate hydrolases"/>
    <property type="match status" value="1"/>
</dbReference>
<evidence type="ECO:0000313" key="6">
    <source>
        <dbReference type="Proteomes" id="UP001230156"/>
    </source>
</evidence>
<reference evidence="6" key="1">
    <citation type="submission" date="2023-08" db="EMBL/GenBank/DDBJ databases">
        <title>Rhodospirillaceae gen. nov., a novel taxon isolated from the Yangtze River Yuezi River estuary sludge.</title>
        <authorList>
            <person name="Ruan L."/>
        </authorList>
    </citation>
    <scope>NUCLEOTIDE SEQUENCE [LARGE SCALE GENOMIC DNA]</scope>
    <source>
        <strain evidence="6">R-7</strain>
    </source>
</reference>
<proteinExistence type="predicted"/>
<evidence type="ECO:0000313" key="5">
    <source>
        <dbReference type="EMBL" id="MDQ7246358.1"/>
    </source>
</evidence>
<dbReference type="SMART" id="SM00382">
    <property type="entry name" value="AAA"/>
    <property type="match status" value="1"/>
</dbReference>
<dbReference type="InterPro" id="IPR027417">
    <property type="entry name" value="P-loop_NTPase"/>
</dbReference>
<dbReference type="SUPFAM" id="SSF50331">
    <property type="entry name" value="MOP-like"/>
    <property type="match status" value="1"/>
</dbReference>
<dbReference type="Pfam" id="PF00005">
    <property type="entry name" value="ABC_tran"/>
    <property type="match status" value="1"/>
</dbReference>
<evidence type="ECO:0000259" key="4">
    <source>
        <dbReference type="PROSITE" id="PS50893"/>
    </source>
</evidence>
<feature type="domain" description="ABC transporter" evidence="4">
    <location>
        <begin position="13"/>
        <end position="243"/>
    </location>
</feature>
<keyword evidence="6" id="KW-1185">Reference proteome</keyword>
<dbReference type="InterPro" id="IPR013611">
    <property type="entry name" value="Transp-assoc_OB_typ2"/>
</dbReference>
<gene>
    <name evidence="5" type="ORF">Q8A70_01710</name>
</gene>
<keyword evidence="3 5" id="KW-0067">ATP-binding</keyword>
<dbReference type="Gene3D" id="3.40.50.300">
    <property type="entry name" value="P-loop containing nucleotide triphosphate hydrolases"/>
    <property type="match status" value="1"/>
</dbReference>
<dbReference type="GO" id="GO:0005524">
    <property type="term" value="F:ATP binding"/>
    <property type="evidence" value="ECO:0007669"/>
    <property type="project" value="UniProtKB-KW"/>
</dbReference>
<accession>A0ABU0YI73</accession>
<name>A0ABU0YI73_9PROT</name>
<dbReference type="PROSITE" id="PS00211">
    <property type="entry name" value="ABC_TRANSPORTER_1"/>
    <property type="match status" value="1"/>
</dbReference>
<dbReference type="PROSITE" id="PS50893">
    <property type="entry name" value="ABC_TRANSPORTER_2"/>
    <property type="match status" value="1"/>
</dbReference>
<dbReference type="Pfam" id="PF08402">
    <property type="entry name" value="TOBE_2"/>
    <property type="match status" value="1"/>
</dbReference>
<dbReference type="Proteomes" id="UP001230156">
    <property type="component" value="Unassembled WGS sequence"/>
</dbReference>
<evidence type="ECO:0000256" key="3">
    <source>
        <dbReference type="ARBA" id="ARBA00022840"/>
    </source>
</evidence>
<dbReference type="EMBL" id="JAUYVI010000001">
    <property type="protein sequence ID" value="MDQ7246358.1"/>
    <property type="molecule type" value="Genomic_DNA"/>
</dbReference>
<keyword evidence="2" id="KW-0547">Nucleotide-binding</keyword>
<keyword evidence="1" id="KW-0813">Transport</keyword>
<evidence type="ECO:0000256" key="2">
    <source>
        <dbReference type="ARBA" id="ARBA00022741"/>
    </source>
</evidence>
<dbReference type="InterPro" id="IPR008995">
    <property type="entry name" value="Mo/tungstate-bd_C_term_dom"/>
</dbReference>
<protein>
    <submittedName>
        <fullName evidence="5">ABC transporter ATP-binding protein</fullName>
    </submittedName>
</protein>
<dbReference type="PANTHER" id="PTHR42781">
    <property type="entry name" value="SPERMIDINE/PUTRESCINE IMPORT ATP-BINDING PROTEIN POTA"/>
    <property type="match status" value="1"/>
</dbReference>
<dbReference type="PANTHER" id="PTHR42781:SF4">
    <property type="entry name" value="SPERMIDINE_PUTRESCINE IMPORT ATP-BINDING PROTEIN POTA"/>
    <property type="match status" value="1"/>
</dbReference>
<sequence length="366" mass="40617">MRTDGMLAVTPIIEITAGQKSFGSMQVLHDIDLAITPGEIVTLLGPSGCGKTTLMRLIAGFEDMSGGGLRIDGRDMKGIAPEHRPVNMVFQRYALFPHLDVFENVAFGLKVKGLRGGELRERVQRMLKIVQLDNLANRYIDELSGGQCQRVALARALVNEPKVLLLDEPLAALDLKIRQLMLEEMKRIHAETKATFVYVTHDQDEAMILSDRIVLMDRGRIVQVDRPEVMYAHPRTLFAAKFLGETNLFEGRIVGEGPEGLVVHTEGGVTFTVRAEAPSRGPEVVVSIRPESFSFDPATGDGRHSVSGRVEDIVFTGSRSFYTVALQNQRRIRVQVQRSAKHRMPARGAEVALFWDHDDVAVLPIN</sequence>
<dbReference type="Gene3D" id="2.40.50.100">
    <property type="match status" value="1"/>
</dbReference>